<evidence type="ECO:0000256" key="1">
    <source>
        <dbReference type="ARBA" id="ARBA00022490"/>
    </source>
</evidence>
<dbReference type="EMBL" id="CZAB01000001">
    <property type="protein sequence ID" value="CUN98478.1"/>
    <property type="molecule type" value="Genomic_DNA"/>
</dbReference>
<evidence type="ECO:0000256" key="5">
    <source>
        <dbReference type="HAMAP-Rule" id="MF_01185"/>
    </source>
</evidence>
<keyword evidence="4 5" id="KW-0143">Chaperone</keyword>
<dbReference type="Proteomes" id="UP000095512">
    <property type="component" value="Unassembled WGS sequence"/>
</dbReference>
<dbReference type="InterPro" id="IPR024046">
    <property type="entry name" value="Flagellar_assmbl_FliW_dom_sf"/>
</dbReference>
<keyword evidence="6" id="KW-0969">Cilium</keyword>
<keyword evidence="3 5" id="KW-0810">Translation regulation</keyword>
<evidence type="ECO:0000313" key="6">
    <source>
        <dbReference type="EMBL" id="CUN98478.1"/>
    </source>
</evidence>
<evidence type="ECO:0000313" key="7">
    <source>
        <dbReference type="Proteomes" id="UP000095512"/>
    </source>
</evidence>
<keyword evidence="1 5" id="KW-0963">Cytoplasm</keyword>
<sequence>MKTQTGYYGETEYNPSDLIVVAEGFFGFPELKQFLPLRLDEDNDSLLLMQSVENSQVAFVVIAPTILCPDYSPVLTEEDLSALDTDDCNELSYYAVCVIKDNYLEDTVNLKCPLAINPKTKAARQVILENTDYGYRHKLNTFSSITEKTQDRSNCHADTAPENK</sequence>
<dbReference type="Gene3D" id="2.30.290.10">
    <property type="entry name" value="BH3618-like"/>
    <property type="match status" value="1"/>
</dbReference>
<dbReference type="GO" id="GO:0044780">
    <property type="term" value="P:bacterial-type flagellum assembly"/>
    <property type="evidence" value="ECO:0007669"/>
    <property type="project" value="UniProtKB-UniRule"/>
</dbReference>
<dbReference type="HAMAP" id="MF_01185">
    <property type="entry name" value="FliW"/>
    <property type="match status" value="1"/>
</dbReference>
<dbReference type="Pfam" id="PF02623">
    <property type="entry name" value="FliW"/>
    <property type="match status" value="1"/>
</dbReference>
<protein>
    <recommendedName>
        <fullName evidence="5">Flagellar assembly factor FliW</fullName>
    </recommendedName>
</protein>
<dbReference type="InterPro" id="IPR003775">
    <property type="entry name" value="Flagellar_assembly_factor_FliW"/>
</dbReference>
<dbReference type="GO" id="GO:0005737">
    <property type="term" value="C:cytoplasm"/>
    <property type="evidence" value="ECO:0007669"/>
    <property type="project" value="UniProtKB-SubCell"/>
</dbReference>
<dbReference type="RefSeq" id="WP_057571108.1">
    <property type="nucleotide sequence ID" value="NZ_CATYWZ010000007.1"/>
</dbReference>
<keyword evidence="2 5" id="KW-1005">Bacterial flagellum biogenesis</keyword>
<proteinExistence type="inferred from homology"/>
<dbReference type="GO" id="GO:0006417">
    <property type="term" value="P:regulation of translation"/>
    <property type="evidence" value="ECO:0007669"/>
    <property type="project" value="UniProtKB-KW"/>
</dbReference>
<keyword evidence="6" id="KW-0966">Cell projection</keyword>
<dbReference type="SUPFAM" id="SSF141457">
    <property type="entry name" value="BH3618-like"/>
    <property type="match status" value="1"/>
</dbReference>
<gene>
    <name evidence="5 6" type="primary">fliW</name>
    <name evidence="6" type="ORF">ERS852480_00260</name>
</gene>
<evidence type="ECO:0000256" key="4">
    <source>
        <dbReference type="ARBA" id="ARBA00023186"/>
    </source>
</evidence>
<comment type="subcellular location">
    <subcellularLocation>
        <location evidence="5">Cytoplasm</location>
    </subcellularLocation>
</comment>
<evidence type="ECO:0000256" key="3">
    <source>
        <dbReference type="ARBA" id="ARBA00022845"/>
    </source>
</evidence>
<dbReference type="AlphaFoldDB" id="A0A174BFS6"/>
<reference evidence="6 7" key="1">
    <citation type="submission" date="2015-09" db="EMBL/GenBank/DDBJ databases">
        <authorList>
            <consortium name="Pathogen Informatics"/>
        </authorList>
    </citation>
    <scope>NUCLEOTIDE SEQUENCE [LARGE SCALE GENOMIC DNA]</scope>
    <source>
        <strain evidence="6 7">2789STDY5834865</strain>
    </source>
</reference>
<comment type="subunit">
    <text evidence="5">Interacts with translational regulator CsrA and flagellin(s).</text>
</comment>
<comment type="function">
    <text evidence="5">Acts as an anti-CsrA protein, binds CsrA and prevents it from repressing translation of its target genes, one of which is flagellin. Binds to flagellin and participates in the assembly of the flagellum.</text>
</comment>
<dbReference type="PANTHER" id="PTHR39190:SF1">
    <property type="entry name" value="FLAGELLAR ASSEMBLY FACTOR FLIW"/>
    <property type="match status" value="1"/>
</dbReference>
<organism evidence="6 7">
    <name type="scientific">Enterocloster clostridioformis</name>
    <dbReference type="NCBI Taxonomy" id="1531"/>
    <lineage>
        <taxon>Bacteria</taxon>
        <taxon>Bacillati</taxon>
        <taxon>Bacillota</taxon>
        <taxon>Clostridia</taxon>
        <taxon>Lachnospirales</taxon>
        <taxon>Lachnospiraceae</taxon>
        <taxon>Enterocloster</taxon>
    </lineage>
</organism>
<keyword evidence="6" id="KW-0282">Flagellum</keyword>
<dbReference type="PANTHER" id="PTHR39190">
    <property type="entry name" value="FLAGELLAR ASSEMBLY FACTOR FLIW"/>
    <property type="match status" value="1"/>
</dbReference>
<comment type="similarity">
    <text evidence="5">Belongs to the FliW family.</text>
</comment>
<evidence type="ECO:0000256" key="2">
    <source>
        <dbReference type="ARBA" id="ARBA00022795"/>
    </source>
</evidence>
<accession>A0A174BFS6</accession>
<name>A0A174BFS6_9FIRM</name>